<proteinExistence type="predicted"/>
<dbReference type="Gene3D" id="3.40.1490.10">
    <property type="entry name" value="Bit1"/>
    <property type="match status" value="1"/>
</dbReference>
<keyword evidence="2 4" id="KW-0378">Hydrolase</keyword>
<evidence type="ECO:0000313" key="5">
    <source>
        <dbReference type="Proteomes" id="UP000239814"/>
    </source>
</evidence>
<evidence type="ECO:0000256" key="1">
    <source>
        <dbReference type="ARBA" id="ARBA00013260"/>
    </source>
</evidence>
<sequence length="249" mass="26645">MGLNGRMARFAGYAPQVADPEDPARVLAMPLVLRIEKSDPPDRTALLEAVARATVLACLDPRAEPDGEWAEAFDRWCAGRIRKIARRARGAQWRAAQEVPGVTVDCAGAQARAFVPGPVGDTDRRLTRLQIEGTDVEGDLPSTPAEGLCLWVAPNLPMTVGKLAAQVSHASMLGAPLVPADQVEEWYRSGCPLTVRQAGAQRWATLLDDERAGRAVAVRDAGYTEVAPGSCTVIAEFRPPEDGDRSALG</sequence>
<dbReference type="RefSeq" id="WP_105942984.1">
    <property type="nucleotide sequence ID" value="NZ_CP027433.1"/>
</dbReference>
<name>A0A2S0KHX1_9ACTN</name>
<gene>
    <name evidence="4" type="ORF">C6V83_14515</name>
</gene>
<comment type="catalytic activity">
    <reaction evidence="3">
        <text>an N-acyl-L-alpha-aminoacyl-tRNA + H2O = an N-acyl-L-amino acid + a tRNA + H(+)</text>
        <dbReference type="Rhea" id="RHEA:54448"/>
        <dbReference type="Rhea" id="RHEA-COMP:10123"/>
        <dbReference type="Rhea" id="RHEA-COMP:13883"/>
        <dbReference type="ChEBI" id="CHEBI:15377"/>
        <dbReference type="ChEBI" id="CHEBI:15378"/>
        <dbReference type="ChEBI" id="CHEBI:59874"/>
        <dbReference type="ChEBI" id="CHEBI:78442"/>
        <dbReference type="ChEBI" id="CHEBI:138191"/>
        <dbReference type="EC" id="3.1.1.29"/>
    </reaction>
</comment>
<accession>A0A2S0KHX1</accession>
<dbReference type="InterPro" id="IPR002833">
    <property type="entry name" value="PTH2"/>
</dbReference>
<protein>
    <recommendedName>
        <fullName evidence="1">peptidyl-tRNA hydrolase</fullName>
        <ecNumber evidence="1">3.1.1.29</ecNumber>
    </recommendedName>
</protein>
<reference evidence="4 5" key="1">
    <citation type="submission" date="2018-03" db="EMBL/GenBank/DDBJ databases">
        <title>Characteristics and genome of n-alkane degrading marine bacteria Gordonia iterans isolated from crude oil contaminated in Tae-an, South Korea.</title>
        <authorList>
            <person name="Lee S.-S."/>
            <person name="Kim H."/>
        </authorList>
    </citation>
    <scope>NUCLEOTIDE SEQUENCE [LARGE SCALE GENOMIC DNA]</scope>
    <source>
        <strain evidence="4 5">Co17</strain>
    </source>
</reference>
<dbReference type="KEGG" id="git:C6V83_14515"/>
<dbReference type="EC" id="3.1.1.29" evidence="1"/>
<dbReference type="EMBL" id="CP027433">
    <property type="protein sequence ID" value="AVM01274.1"/>
    <property type="molecule type" value="Genomic_DNA"/>
</dbReference>
<evidence type="ECO:0000313" key="4">
    <source>
        <dbReference type="EMBL" id="AVM01274.1"/>
    </source>
</evidence>
<keyword evidence="5" id="KW-1185">Reference proteome</keyword>
<dbReference type="InterPro" id="IPR023476">
    <property type="entry name" value="Pep_tRNA_hydro_II_dom_sf"/>
</dbReference>
<evidence type="ECO:0000256" key="3">
    <source>
        <dbReference type="ARBA" id="ARBA00048707"/>
    </source>
</evidence>
<dbReference type="AlphaFoldDB" id="A0A2S0KHX1"/>
<dbReference type="GO" id="GO:0004045">
    <property type="term" value="F:peptidyl-tRNA hydrolase activity"/>
    <property type="evidence" value="ECO:0007669"/>
    <property type="project" value="UniProtKB-EC"/>
</dbReference>
<dbReference type="Proteomes" id="UP000239814">
    <property type="component" value="Chromosome"/>
</dbReference>
<dbReference type="SUPFAM" id="SSF102462">
    <property type="entry name" value="Peptidyl-tRNA hydrolase II"/>
    <property type="match status" value="1"/>
</dbReference>
<dbReference type="OrthoDB" id="5184773at2"/>
<organism evidence="4 5">
    <name type="scientific">Gordonia iterans</name>
    <dbReference type="NCBI Taxonomy" id="1004901"/>
    <lineage>
        <taxon>Bacteria</taxon>
        <taxon>Bacillati</taxon>
        <taxon>Actinomycetota</taxon>
        <taxon>Actinomycetes</taxon>
        <taxon>Mycobacteriales</taxon>
        <taxon>Gordoniaceae</taxon>
        <taxon>Gordonia</taxon>
    </lineage>
</organism>
<dbReference type="Pfam" id="PF01981">
    <property type="entry name" value="PTH2"/>
    <property type="match status" value="1"/>
</dbReference>
<evidence type="ECO:0000256" key="2">
    <source>
        <dbReference type="ARBA" id="ARBA00022801"/>
    </source>
</evidence>